<proteinExistence type="predicted"/>
<dbReference type="OrthoDB" id="9793726at2"/>
<evidence type="ECO:0000313" key="4">
    <source>
        <dbReference type="EMBL" id="MTV32299.1"/>
    </source>
</evidence>
<dbReference type="PANTHER" id="PTHR46401">
    <property type="entry name" value="GLYCOSYLTRANSFERASE WBBK-RELATED"/>
    <property type="match status" value="1"/>
</dbReference>
<feature type="domain" description="Glycosyl transferase family 1" evidence="2">
    <location>
        <begin position="212"/>
        <end position="381"/>
    </location>
</feature>
<organism evidence="4 5">
    <name type="scientific">Rhodoblastus acidophilus</name>
    <name type="common">Rhodopseudomonas acidophila</name>
    <dbReference type="NCBI Taxonomy" id="1074"/>
    <lineage>
        <taxon>Bacteria</taxon>
        <taxon>Pseudomonadati</taxon>
        <taxon>Pseudomonadota</taxon>
        <taxon>Alphaproteobacteria</taxon>
        <taxon>Hyphomicrobiales</taxon>
        <taxon>Rhodoblastaceae</taxon>
        <taxon>Rhodoblastus</taxon>
    </lineage>
</organism>
<evidence type="ECO:0000259" key="2">
    <source>
        <dbReference type="Pfam" id="PF00534"/>
    </source>
</evidence>
<feature type="domain" description="Glycosyl transferase family 4" evidence="3">
    <location>
        <begin position="26"/>
        <end position="191"/>
    </location>
</feature>
<accession>A0A6N8DP94</accession>
<reference evidence="4 5" key="1">
    <citation type="submission" date="2019-11" db="EMBL/GenBank/DDBJ databases">
        <title>Whole-genome sequence of a Rhodoblastus acidophilus DSM 142.</title>
        <authorList>
            <person name="Kyndt J.A."/>
            <person name="Meyer T.E."/>
        </authorList>
    </citation>
    <scope>NUCLEOTIDE SEQUENCE [LARGE SCALE GENOMIC DNA]</scope>
    <source>
        <strain evidence="4 5">DSM 142</strain>
    </source>
</reference>
<sequence>MQILFIHNNFPAQFRGLAGELAKSPDNRVVAIGSETAQDLPGVELLRYRMPFFNVGQTHPFARRLDIEGRRATEVLFALSELRASGFVPDLIVGHCGWGETLPLRACFPEAKIAIYCEFYYRPEGQDVHFDPEDPQFGVDGLITLHCKNAATLLSLVDADLGLSPTQWQKQTYPREFHSKIHVVHEGVDGERLAPDPNARFELPGGRVLYRGDEIVTFIARNLEPMRGYHIFMRALPAILAARPNAQVVLVGGDDVSYGAAPEQGKSWKSIYIDEVADRLDLSRVHFLPPQPYDRFVQLLQTTTVHVYLTFPFVLSWSMVEAMALGCVIIGSDTAPVREAITDGVDGLLTPFHDPAALAEKVTRVLANPGDHAALGAAARKTALSRYDRKDCLREVRRILGLEPASAPLVPEPVAAPDRPAFIVRRSRGALDATPAAEDVE</sequence>
<dbReference type="Pfam" id="PF12000">
    <property type="entry name" value="Glyco_trans_4_3"/>
    <property type="match status" value="1"/>
</dbReference>
<dbReference type="InterPro" id="IPR001296">
    <property type="entry name" value="Glyco_trans_1"/>
</dbReference>
<dbReference type="SUPFAM" id="SSF53756">
    <property type="entry name" value="UDP-Glycosyltransferase/glycogen phosphorylase"/>
    <property type="match status" value="1"/>
</dbReference>
<dbReference type="Proteomes" id="UP000439113">
    <property type="component" value="Unassembled WGS sequence"/>
</dbReference>
<dbReference type="EMBL" id="WNKS01000015">
    <property type="protein sequence ID" value="MTV32299.1"/>
    <property type="molecule type" value="Genomic_DNA"/>
</dbReference>
<gene>
    <name evidence="4" type="ORF">GJ654_15020</name>
</gene>
<dbReference type="Pfam" id="PF00534">
    <property type="entry name" value="Glycos_transf_1"/>
    <property type="match status" value="1"/>
</dbReference>
<dbReference type="GO" id="GO:0009103">
    <property type="term" value="P:lipopolysaccharide biosynthetic process"/>
    <property type="evidence" value="ECO:0007669"/>
    <property type="project" value="TreeGrafter"/>
</dbReference>
<dbReference type="RefSeq" id="WP_155446989.1">
    <property type="nucleotide sequence ID" value="NZ_JAOQNR010000007.1"/>
</dbReference>
<name>A0A6N8DP94_RHOAC</name>
<evidence type="ECO:0000259" key="3">
    <source>
        <dbReference type="Pfam" id="PF12000"/>
    </source>
</evidence>
<dbReference type="InterPro" id="IPR022623">
    <property type="entry name" value="Glyco_trans_4"/>
</dbReference>
<dbReference type="GO" id="GO:0016757">
    <property type="term" value="F:glycosyltransferase activity"/>
    <property type="evidence" value="ECO:0007669"/>
    <property type="project" value="InterPro"/>
</dbReference>
<comment type="caution">
    <text evidence="4">The sequence shown here is derived from an EMBL/GenBank/DDBJ whole genome shotgun (WGS) entry which is preliminary data.</text>
</comment>
<evidence type="ECO:0000313" key="5">
    <source>
        <dbReference type="Proteomes" id="UP000439113"/>
    </source>
</evidence>
<keyword evidence="1 4" id="KW-0808">Transferase</keyword>
<protein>
    <submittedName>
        <fullName evidence="4">Glycosyltransferase</fullName>
    </submittedName>
</protein>
<dbReference type="PANTHER" id="PTHR46401:SF2">
    <property type="entry name" value="GLYCOSYLTRANSFERASE WBBK-RELATED"/>
    <property type="match status" value="1"/>
</dbReference>
<evidence type="ECO:0000256" key="1">
    <source>
        <dbReference type="ARBA" id="ARBA00022679"/>
    </source>
</evidence>
<dbReference type="AlphaFoldDB" id="A0A6N8DP94"/>
<dbReference type="Gene3D" id="3.40.50.2000">
    <property type="entry name" value="Glycogen Phosphorylase B"/>
    <property type="match status" value="1"/>
</dbReference>